<proteinExistence type="predicted"/>
<reference evidence="1 2" key="1">
    <citation type="submission" date="2023-05" db="EMBL/GenBank/DDBJ databases">
        <title>Actinoplanes sp. NEAU-A12 genome sequencing.</title>
        <authorList>
            <person name="Wang Z.-S."/>
        </authorList>
    </citation>
    <scope>NUCLEOTIDE SEQUENCE [LARGE SCALE GENOMIC DNA]</scope>
    <source>
        <strain evidence="1 2">NEAU-A12</strain>
    </source>
</reference>
<organism evidence="1 2">
    <name type="scientific">Actinoplanes sandaracinus</name>
    <dbReference type="NCBI Taxonomy" id="3045177"/>
    <lineage>
        <taxon>Bacteria</taxon>
        <taxon>Bacillati</taxon>
        <taxon>Actinomycetota</taxon>
        <taxon>Actinomycetes</taxon>
        <taxon>Micromonosporales</taxon>
        <taxon>Micromonosporaceae</taxon>
        <taxon>Actinoplanes</taxon>
    </lineage>
</organism>
<name>A0ABT6WGR8_9ACTN</name>
<dbReference type="RefSeq" id="WP_282758829.1">
    <property type="nucleotide sequence ID" value="NZ_JASCTH010000005.1"/>
</dbReference>
<sequence length="73" mass="7811">MKQRYILGGSPALVRALVEVLTADSEVDLIATGGPADAPTRLVVDAPREWADLMRAAFRGHLVVEPDAPLDLC</sequence>
<evidence type="ECO:0000313" key="2">
    <source>
        <dbReference type="Proteomes" id="UP001241758"/>
    </source>
</evidence>
<evidence type="ECO:0000313" key="1">
    <source>
        <dbReference type="EMBL" id="MDI6098919.1"/>
    </source>
</evidence>
<dbReference type="EMBL" id="JASCTH010000005">
    <property type="protein sequence ID" value="MDI6098919.1"/>
    <property type="molecule type" value="Genomic_DNA"/>
</dbReference>
<gene>
    <name evidence="1" type="ORF">QLQ12_09935</name>
</gene>
<protein>
    <submittedName>
        <fullName evidence="1">Uncharacterized protein</fullName>
    </submittedName>
</protein>
<keyword evidence="2" id="KW-1185">Reference proteome</keyword>
<accession>A0ABT6WGR8</accession>
<dbReference type="Proteomes" id="UP001241758">
    <property type="component" value="Unassembled WGS sequence"/>
</dbReference>
<comment type="caution">
    <text evidence="1">The sequence shown here is derived from an EMBL/GenBank/DDBJ whole genome shotgun (WGS) entry which is preliminary data.</text>
</comment>